<sequence length="69" mass="7596">MDSTIDGTLEEGGQMRAKVMYDYVAQGPDEISLFANELLLVEESPDSEFFIAIKGNTRGRAPKSCILLL</sequence>
<evidence type="ECO:0000256" key="2">
    <source>
        <dbReference type="PROSITE-ProRule" id="PRU00192"/>
    </source>
</evidence>
<accession>A0A8J2M803</accession>
<protein>
    <recommendedName>
        <fullName evidence="3">SH3 domain-containing protein</fullName>
    </recommendedName>
</protein>
<proteinExistence type="predicted"/>
<feature type="domain" description="SH3" evidence="3">
    <location>
        <begin position="12"/>
        <end position="69"/>
    </location>
</feature>
<dbReference type="PROSITE" id="PS50002">
    <property type="entry name" value="SH3"/>
    <property type="match status" value="1"/>
</dbReference>
<evidence type="ECO:0000259" key="3">
    <source>
        <dbReference type="PROSITE" id="PS50002"/>
    </source>
</evidence>
<keyword evidence="5" id="KW-1185">Reference proteome</keyword>
<name>A0A8J2M803_9HEXA</name>
<dbReference type="InterPro" id="IPR001452">
    <property type="entry name" value="SH3_domain"/>
</dbReference>
<keyword evidence="1 2" id="KW-0728">SH3 domain</keyword>
<comment type="caution">
    <text evidence="4">The sequence shown here is derived from an EMBL/GenBank/DDBJ whole genome shotgun (WGS) entry which is preliminary data.</text>
</comment>
<dbReference type="Pfam" id="PF14604">
    <property type="entry name" value="SH3_9"/>
    <property type="match status" value="1"/>
</dbReference>
<dbReference type="SMART" id="SM00326">
    <property type="entry name" value="SH3"/>
    <property type="match status" value="1"/>
</dbReference>
<dbReference type="Proteomes" id="UP000708208">
    <property type="component" value="Unassembled WGS sequence"/>
</dbReference>
<organism evidence="4 5">
    <name type="scientific">Allacma fusca</name>
    <dbReference type="NCBI Taxonomy" id="39272"/>
    <lineage>
        <taxon>Eukaryota</taxon>
        <taxon>Metazoa</taxon>
        <taxon>Ecdysozoa</taxon>
        <taxon>Arthropoda</taxon>
        <taxon>Hexapoda</taxon>
        <taxon>Collembola</taxon>
        <taxon>Symphypleona</taxon>
        <taxon>Sminthuridae</taxon>
        <taxon>Allacma</taxon>
    </lineage>
</organism>
<reference evidence="4" key="1">
    <citation type="submission" date="2021-06" db="EMBL/GenBank/DDBJ databases">
        <authorList>
            <person name="Hodson N. C."/>
            <person name="Mongue J. A."/>
            <person name="Jaron S. K."/>
        </authorList>
    </citation>
    <scope>NUCLEOTIDE SEQUENCE</scope>
</reference>
<dbReference type="OrthoDB" id="14167at2759"/>
<gene>
    <name evidence="4" type="ORF">AFUS01_LOCUS44184</name>
</gene>
<evidence type="ECO:0000256" key="1">
    <source>
        <dbReference type="ARBA" id="ARBA00022443"/>
    </source>
</evidence>
<dbReference type="AlphaFoldDB" id="A0A8J2M803"/>
<evidence type="ECO:0000313" key="4">
    <source>
        <dbReference type="EMBL" id="CAG7834711.1"/>
    </source>
</evidence>
<dbReference type="EMBL" id="CAJVCH010570345">
    <property type="protein sequence ID" value="CAG7834711.1"/>
    <property type="molecule type" value="Genomic_DNA"/>
</dbReference>
<evidence type="ECO:0000313" key="5">
    <source>
        <dbReference type="Proteomes" id="UP000708208"/>
    </source>
</evidence>